<evidence type="ECO:0000313" key="2">
    <source>
        <dbReference type="EMBL" id="KAK7481023.1"/>
    </source>
</evidence>
<dbReference type="Gene3D" id="3.40.30.10">
    <property type="entry name" value="Glutaredoxin"/>
    <property type="match status" value="1"/>
</dbReference>
<dbReference type="InterPro" id="IPR008928">
    <property type="entry name" value="6-hairpin_glycosidase_sf"/>
</dbReference>
<comment type="caution">
    <text evidence="2">The sequence shown here is derived from an EMBL/GenBank/DDBJ whole genome shotgun (WGS) entry which is preliminary data.</text>
</comment>
<dbReference type="InterPro" id="IPR004879">
    <property type="entry name" value="Ssp411-like_TRX"/>
</dbReference>
<evidence type="ECO:0000259" key="1">
    <source>
        <dbReference type="Pfam" id="PF03190"/>
    </source>
</evidence>
<dbReference type="PANTHER" id="PTHR42899:SF1">
    <property type="entry name" value="SPERMATOGENESIS-ASSOCIATED PROTEIN 20"/>
    <property type="match status" value="1"/>
</dbReference>
<dbReference type="Proteomes" id="UP001519460">
    <property type="component" value="Unassembled WGS sequence"/>
</dbReference>
<dbReference type="SUPFAM" id="SSF52833">
    <property type="entry name" value="Thioredoxin-like"/>
    <property type="match status" value="1"/>
</dbReference>
<dbReference type="InterPro" id="IPR036249">
    <property type="entry name" value="Thioredoxin-like_sf"/>
</dbReference>
<dbReference type="Pfam" id="PF03190">
    <property type="entry name" value="Thioredox_DsbH"/>
    <property type="match status" value="1"/>
</dbReference>
<dbReference type="CDD" id="cd02955">
    <property type="entry name" value="SSP411"/>
    <property type="match status" value="1"/>
</dbReference>
<feature type="domain" description="Spermatogenesis-associated protein 20-like TRX" evidence="1">
    <location>
        <begin position="13"/>
        <end position="174"/>
    </location>
</feature>
<dbReference type="AlphaFoldDB" id="A0ABD0K1H9"/>
<protein>
    <recommendedName>
        <fullName evidence="1">Spermatogenesis-associated protein 20-like TRX domain-containing protein</fullName>
    </recommendedName>
</protein>
<dbReference type="InterPro" id="IPR012341">
    <property type="entry name" value="6hp_glycosidase-like_sf"/>
</dbReference>
<sequence length="707" mass="79981">MASSDTGSSGHRNRLAEEKSPYLLQHASNPVQWYPWGDEAIRKAKEENKPIFLSVGYSTCHWCHVMERESFENEEIGEVLNRFFVSIKVDREERPDVDRVYMTFVQATTGSGGWPMSVWLTPDLKPIFGGTYFPPDDRYYNQPGFKTLLLLIAEKWKSSRSEIEEQGTVILDALMRGTHLAEHGESETPSLQAMDRLYEMLEKSYDEDHGGFGKAPKFPQPVNFDALFRLYSIEPSSERGKSALNMCLHTLKQMAKGGMHDHVAQGFHRYSTDRVWHVPHFEKMLYDQGQLAVSYLDAYQITKENVFAETARDIFQYVNRDLSHPAGGFYSAEDADSFPTADAKEKKEGAFCVWTWSELHSLLQGKDPHEELKHQNCLMVRDSVGETAAKFGLDVGMVEAALEKGREILYQQRLKRPRPHLDNKMVASWNGLMMSGMARGGQVLGDTELTNRAIKAAEFVQTHLYLSNENTLLRSCYTSLDGGVAQVPQPIRGFADDYAFVIRGLLDLYEACMDTRWLKWAERLQEQQDQLFWDEEGGGYYSSQDGDSSIVLRMKEDQDGAEPSPNSVSCMNLLRLASYLIRPQLQDKASHILRLFSERLTKVPVAVPELACALTFHLTSPKQIIIVGPPESEDTKAMLRAVHAHFIPNKTLICLDGSTEGFLCEKLAMLKTLTMVDGKATAYVCENFACSLPTNSLEEFEKQLDSC</sequence>
<keyword evidence="3" id="KW-1185">Reference proteome</keyword>
<dbReference type="Gene3D" id="1.50.10.10">
    <property type="match status" value="1"/>
</dbReference>
<gene>
    <name evidence="2" type="ORF">BaRGS_00027742</name>
</gene>
<evidence type="ECO:0000313" key="3">
    <source>
        <dbReference type="Proteomes" id="UP001519460"/>
    </source>
</evidence>
<organism evidence="2 3">
    <name type="scientific">Batillaria attramentaria</name>
    <dbReference type="NCBI Taxonomy" id="370345"/>
    <lineage>
        <taxon>Eukaryota</taxon>
        <taxon>Metazoa</taxon>
        <taxon>Spiralia</taxon>
        <taxon>Lophotrochozoa</taxon>
        <taxon>Mollusca</taxon>
        <taxon>Gastropoda</taxon>
        <taxon>Caenogastropoda</taxon>
        <taxon>Sorbeoconcha</taxon>
        <taxon>Cerithioidea</taxon>
        <taxon>Batillariidae</taxon>
        <taxon>Batillaria</taxon>
    </lineage>
</organism>
<proteinExistence type="predicted"/>
<dbReference type="PIRSF" id="PIRSF006402">
    <property type="entry name" value="UCP006402_thioredoxin"/>
    <property type="match status" value="1"/>
</dbReference>
<accession>A0ABD0K1H9</accession>
<dbReference type="PANTHER" id="PTHR42899">
    <property type="entry name" value="SPERMATOGENESIS-ASSOCIATED PROTEIN 20"/>
    <property type="match status" value="1"/>
</dbReference>
<reference evidence="2 3" key="1">
    <citation type="journal article" date="2023" name="Sci. Data">
        <title>Genome assembly of the Korean intertidal mud-creeper Batillaria attramentaria.</title>
        <authorList>
            <person name="Patra A.K."/>
            <person name="Ho P.T."/>
            <person name="Jun S."/>
            <person name="Lee S.J."/>
            <person name="Kim Y."/>
            <person name="Won Y.J."/>
        </authorList>
    </citation>
    <scope>NUCLEOTIDE SEQUENCE [LARGE SCALE GENOMIC DNA]</scope>
    <source>
        <strain evidence="2">Wonlab-2016</strain>
    </source>
</reference>
<dbReference type="SUPFAM" id="SSF48208">
    <property type="entry name" value="Six-hairpin glycosidases"/>
    <property type="match status" value="1"/>
</dbReference>
<dbReference type="InterPro" id="IPR024705">
    <property type="entry name" value="Ssp411"/>
</dbReference>
<name>A0ABD0K1H9_9CAEN</name>
<dbReference type="EMBL" id="JACVVK020000269">
    <property type="protein sequence ID" value="KAK7481023.1"/>
    <property type="molecule type" value="Genomic_DNA"/>
</dbReference>